<dbReference type="Proteomes" id="UP001333110">
    <property type="component" value="Unassembled WGS sequence"/>
</dbReference>
<sequence length="72" mass="8151">MRCLGTWYSGGLGSVRFTVGLDDLKGFFKPIRFCDSGIKCTLSKFADDTKLSRYVDLLEGRKGIQRNLDRLD</sequence>
<name>A0AAN7S9R9_MYCAM</name>
<dbReference type="EMBL" id="JAUNZN010000001">
    <property type="protein sequence ID" value="KAK4832430.1"/>
    <property type="molecule type" value="Genomic_DNA"/>
</dbReference>
<accession>A0AAN7S9R9</accession>
<evidence type="ECO:0000313" key="1">
    <source>
        <dbReference type="EMBL" id="KAK4832430.1"/>
    </source>
</evidence>
<organism evidence="1 2">
    <name type="scientific">Mycteria americana</name>
    <name type="common">Wood stork</name>
    <dbReference type="NCBI Taxonomy" id="33587"/>
    <lineage>
        <taxon>Eukaryota</taxon>
        <taxon>Metazoa</taxon>
        <taxon>Chordata</taxon>
        <taxon>Craniata</taxon>
        <taxon>Vertebrata</taxon>
        <taxon>Euteleostomi</taxon>
        <taxon>Archelosauria</taxon>
        <taxon>Archosauria</taxon>
        <taxon>Dinosauria</taxon>
        <taxon>Saurischia</taxon>
        <taxon>Theropoda</taxon>
        <taxon>Coelurosauria</taxon>
        <taxon>Aves</taxon>
        <taxon>Neognathae</taxon>
        <taxon>Neoaves</taxon>
        <taxon>Aequornithes</taxon>
        <taxon>Ciconiiformes</taxon>
        <taxon>Ciconiidae</taxon>
        <taxon>Mycteria</taxon>
    </lineage>
</organism>
<proteinExistence type="predicted"/>
<evidence type="ECO:0000313" key="2">
    <source>
        <dbReference type="Proteomes" id="UP001333110"/>
    </source>
</evidence>
<comment type="caution">
    <text evidence="1">The sequence shown here is derived from an EMBL/GenBank/DDBJ whole genome shotgun (WGS) entry which is preliminary data.</text>
</comment>
<reference evidence="1 2" key="1">
    <citation type="journal article" date="2023" name="J. Hered.">
        <title>Chromosome-level genome of the wood stork (Mycteria americana) provides insight into avian chromosome evolution.</title>
        <authorList>
            <person name="Flamio R. Jr."/>
            <person name="Ramstad K.M."/>
        </authorList>
    </citation>
    <scope>NUCLEOTIDE SEQUENCE [LARGE SCALE GENOMIC DNA]</scope>
    <source>
        <strain evidence="1">JAX WOST 10</strain>
    </source>
</reference>
<gene>
    <name evidence="1" type="ORF">QYF61_023109</name>
</gene>
<protein>
    <recommendedName>
        <fullName evidence="3">Rna-directed dna polymerase from mobile element jockey-like</fullName>
    </recommendedName>
</protein>
<dbReference type="AlphaFoldDB" id="A0AAN7S9R9"/>
<keyword evidence="2" id="KW-1185">Reference proteome</keyword>
<evidence type="ECO:0008006" key="3">
    <source>
        <dbReference type="Google" id="ProtNLM"/>
    </source>
</evidence>